<accession>A6P1K1</accession>
<feature type="transmembrane region" description="Helical" evidence="1">
    <location>
        <begin position="119"/>
        <end position="138"/>
    </location>
</feature>
<keyword evidence="1" id="KW-0812">Transmembrane</keyword>
<proteinExistence type="predicted"/>
<keyword evidence="1" id="KW-1133">Transmembrane helix</keyword>
<dbReference type="AlphaFoldDB" id="A6P1K1"/>
<evidence type="ECO:0000313" key="2">
    <source>
        <dbReference type="EMBL" id="EDM97893.1"/>
    </source>
</evidence>
<sequence>MRLLYHEATAEWYNQPCFSVAPEGREKRLKAEYNSRFAAIIPCSPCRFNHRRFSEFLHEFYRSNPPLLRFPAKLSLSSLREVSAMFHSPLKRWDLALSCVFLAGTILFGLSAYQGSTFIVLSALGLLLCIGSIILGLVKLRCPFCHHFLGFLSAGSHHFCPWCGDQLSGPDND</sequence>
<reference evidence="2 3" key="2">
    <citation type="submission" date="2007-06" db="EMBL/GenBank/DDBJ databases">
        <title>Draft genome sequence of Pseudoflavonifractor capillosus ATCC 29799.</title>
        <authorList>
            <person name="Sudarsanam P."/>
            <person name="Ley R."/>
            <person name="Guruge J."/>
            <person name="Turnbaugh P.J."/>
            <person name="Mahowald M."/>
            <person name="Liep D."/>
            <person name="Gordon J."/>
        </authorList>
    </citation>
    <scope>NUCLEOTIDE SEQUENCE [LARGE SCALE GENOMIC DNA]</scope>
    <source>
        <strain evidence="2 3">ATCC 29799</strain>
    </source>
</reference>
<organism evidence="2 3">
    <name type="scientific">Pseudoflavonifractor capillosus ATCC 29799</name>
    <dbReference type="NCBI Taxonomy" id="411467"/>
    <lineage>
        <taxon>Bacteria</taxon>
        <taxon>Bacillati</taxon>
        <taxon>Bacillota</taxon>
        <taxon>Clostridia</taxon>
        <taxon>Eubacteriales</taxon>
        <taxon>Oscillospiraceae</taxon>
        <taxon>Pseudoflavonifractor</taxon>
    </lineage>
</organism>
<evidence type="ECO:0000256" key="1">
    <source>
        <dbReference type="SAM" id="Phobius"/>
    </source>
</evidence>
<feature type="transmembrane region" description="Helical" evidence="1">
    <location>
        <begin position="95"/>
        <end position="113"/>
    </location>
</feature>
<protein>
    <submittedName>
        <fullName evidence="2">Uncharacterized protein</fullName>
    </submittedName>
</protein>
<dbReference type="EMBL" id="AAXG02000047">
    <property type="protein sequence ID" value="EDM97893.1"/>
    <property type="molecule type" value="Genomic_DNA"/>
</dbReference>
<keyword evidence="3" id="KW-1185">Reference proteome</keyword>
<dbReference type="STRING" id="411467.BACCAP_04368"/>
<reference evidence="2 3" key="1">
    <citation type="submission" date="2007-04" db="EMBL/GenBank/DDBJ databases">
        <authorList>
            <person name="Fulton L."/>
            <person name="Clifton S."/>
            <person name="Fulton B."/>
            <person name="Xu J."/>
            <person name="Minx P."/>
            <person name="Pepin K.H."/>
            <person name="Johnson M."/>
            <person name="Thiruvilangam P."/>
            <person name="Bhonagiri V."/>
            <person name="Nash W.E."/>
            <person name="Mardis E.R."/>
            <person name="Wilson R.K."/>
        </authorList>
    </citation>
    <scope>NUCLEOTIDE SEQUENCE [LARGE SCALE GENOMIC DNA]</scope>
    <source>
        <strain evidence="2 3">ATCC 29799</strain>
    </source>
</reference>
<name>A6P1K1_9FIRM</name>
<evidence type="ECO:0000313" key="3">
    <source>
        <dbReference type="Proteomes" id="UP000003639"/>
    </source>
</evidence>
<gene>
    <name evidence="2" type="ORF">BACCAP_04368</name>
</gene>
<dbReference type="Proteomes" id="UP000003639">
    <property type="component" value="Unassembled WGS sequence"/>
</dbReference>
<comment type="caution">
    <text evidence="2">The sequence shown here is derived from an EMBL/GenBank/DDBJ whole genome shotgun (WGS) entry which is preliminary data.</text>
</comment>
<keyword evidence="1" id="KW-0472">Membrane</keyword>